<proteinExistence type="predicted"/>
<dbReference type="EMBL" id="GBXM01006544">
    <property type="protein sequence ID" value="JAI02034.1"/>
    <property type="molecule type" value="Transcribed_RNA"/>
</dbReference>
<organism evidence="1">
    <name type="scientific">Anguilla anguilla</name>
    <name type="common">European freshwater eel</name>
    <name type="synonym">Muraena anguilla</name>
    <dbReference type="NCBI Taxonomy" id="7936"/>
    <lineage>
        <taxon>Eukaryota</taxon>
        <taxon>Metazoa</taxon>
        <taxon>Chordata</taxon>
        <taxon>Craniata</taxon>
        <taxon>Vertebrata</taxon>
        <taxon>Euteleostomi</taxon>
        <taxon>Actinopterygii</taxon>
        <taxon>Neopterygii</taxon>
        <taxon>Teleostei</taxon>
        <taxon>Anguilliformes</taxon>
        <taxon>Anguillidae</taxon>
        <taxon>Anguilla</taxon>
    </lineage>
</organism>
<reference evidence="1" key="1">
    <citation type="submission" date="2014-11" db="EMBL/GenBank/DDBJ databases">
        <authorList>
            <person name="Amaro Gonzalez C."/>
        </authorList>
    </citation>
    <scope>NUCLEOTIDE SEQUENCE</scope>
</reference>
<evidence type="ECO:0000313" key="1">
    <source>
        <dbReference type="EMBL" id="JAI02034.1"/>
    </source>
</evidence>
<accession>A0A0E9XK15</accession>
<reference evidence="1" key="2">
    <citation type="journal article" date="2015" name="Fish Shellfish Immunol.">
        <title>Early steps in the European eel (Anguilla anguilla)-Vibrio vulnificus interaction in the gills: Role of the RtxA13 toxin.</title>
        <authorList>
            <person name="Callol A."/>
            <person name="Pajuelo D."/>
            <person name="Ebbesson L."/>
            <person name="Teles M."/>
            <person name="MacKenzie S."/>
            <person name="Amaro C."/>
        </authorList>
    </citation>
    <scope>NUCLEOTIDE SEQUENCE</scope>
</reference>
<name>A0A0E9XK15_ANGAN</name>
<sequence>MSISFFFLHNSTWNSTCWHHRKKMVPFLASRRPTIHYSSGSRTFLAKVKFSLLLFAIFQNYATLI</sequence>
<dbReference type="AlphaFoldDB" id="A0A0E9XK15"/>
<protein>
    <submittedName>
        <fullName evidence="1">Uncharacterized protein</fullName>
    </submittedName>
</protein>